<feature type="domain" description="Dynein heavy chain linker" evidence="3">
    <location>
        <begin position="942"/>
        <end position="1364"/>
    </location>
</feature>
<dbReference type="InterPro" id="IPR041466">
    <property type="entry name" value="Dynein_AAA5_ext"/>
</dbReference>
<feature type="coiled-coil region" evidence="1">
    <location>
        <begin position="3397"/>
        <end position="3424"/>
    </location>
</feature>
<feature type="region of interest" description="Disordered" evidence="2">
    <location>
        <begin position="1410"/>
        <end position="1522"/>
    </location>
</feature>
<keyword evidence="6" id="KW-1185">Reference proteome</keyword>
<feature type="region of interest" description="Disordered" evidence="2">
    <location>
        <begin position="2242"/>
        <end position="2267"/>
    </location>
</feature>
<protein>
    <recommendedName>
        <fullName evidence="7">Dynein heavy chain</fullName>
    </recommendedName>
</protein>
<feature type="region of interest" description="Disordered" evidence="2">
    <location>
        <begin position="17"/>
        <end position="46"/>
    </location>
</feature>
<feature type="compositionally biased region" description="Basic and acidic residues" evidence="2">
    <location>
        <begin position="4635"/>
        <end position="4665"/>
    </location>
</feature>
<dbReference type="Gene3D" id="1.20.58.1120">
    <property type="match status" value="1"/>
</dbReference>
<dbReference type="InterPro" id="IPR026983">
    <property type="entry name" value="DHC"/>
</dbReference>
<feature type="region of interest" description="Disordered" evidence="2">
    <location>
        <begin position="4594"/>
        <end position="4705"/>
    </location>
</feature>
<dbReference type="Pfam" id="PF08393">
    <property type="entry name" value="DHC_N2"/>
    <property type="match status" value="1"/>
</dbReference>
<dbReference type="InterPro" id="IPR042222">
    <property type="entry name" value="Dynein_2_N"/>
</dbReference>
<dbReference type="GO" id="GO:0045505">
    <property type="term" value="F:dynein intermediate chain binding"/>
    <property type="evidence" value="ECO:0007669"/>
    <property type="project" value="InterPro"/>
</dbReference>
<accession>A0AAD1U7R1</accession>
<name>A0AAD1U7R1_EUPCR</name>
<feature type="coiled-coil region" evidence="1">
    <location>
        <begin position="4002"/>
        <end position="4032"/>
    </location>
</feature>
<dbReference type="EMBL" id="CAMPGE010001703">
    <property type="protein sequence ID" value="CAI2360503.1"/>
    <property type="molecule type" value="Genomic_DNA"/>
</dbReference>
<dbReference type="GO" id="GO:0051959">
    <property type="term" value="F:dynein light intermediate chain binding"/>
    <property type="evidence" value="ECO:0007669"/>
    <property type="project" value="InterPro"/>
</dbReference>
<reference evidence="5" key="1">
    <citation type="submission" date="2023-07" db="EMBL/GenBank/DDBJ databases">
        <authorList>
            <consortium name="AG Swart"/>
            <person name="Singh M."/>
            <person name="Singh A."/>
            <person name="Seah K."/>
            <person name="Emmerich C."/>
        </authorList>
    </citation>
    <scope>NUCLEOTIDE SEQUENCE</scope>
    <source>
        <strain evidence="5">DP1</strain>
    </source>
</reference>
<dbReference type="InterPro" id="IPR042228">
    <property type="entry name" value="Dynein_linker_3"/>
</dbReference>
<dbReference type="Proteomes" id="UP001295684">
    <property type="component" value="Unassembled WGS sequence"/>
</dbReference>
<feature type="region of interest" description="Disordered" evidence="2">
    <location>
        <begin position="60"/>
        <end position="80"/>
    </location>
</feature>
<dbReference type="GO" id="GO:0030286">
    <property type="term" value="C:dynein complex"/>
    <property type="evidence" value="ECO:0007669"/>
    <property type="project" value="InterPro"/>
</dbReference>
<evidence type="ECO:0000256" key="1">
    <source>
        <dbReference type="SAM" id="Coils"/>
    </source>
</evidence>
<dbReference type="Gene3D" id="1.20.920.20">
    <property type="match status" value="1"/>
</dbReference>
<gene>
    <name evidence="5" type="ORF">ECRASSUSDP1_LOCUS1807</name>
</gene>
<evidence type="ECO:0000259" key="3">
    <source>
        <dbReference type="Pfam" id="PF08393"/>
    </source>
</evidence>
<dbReference type="Gene3D" id="1.10.287.2620">
    <property type="match status" value="1"/>
</dbReference>
<keyword evidence="1" id="KW-0175">Coiled coil</keyword>
<dbReference type="InterPro" id="IPR027417">
    <property type="entry name" value="P-loop_NTPase"/>
</dbReference>
<feature type="compositionally biased region" description="Low complexity" evidence="2">
    <location>
        <begin position="67"/>
        <end position="76"/>
    </location>
</feature>
<feature type="compositionally biased region" description="Basic and acidic residues" evidence="2">
    <location>
        <begin position="2242"/>
        <end position="2254"/>
    </location>
</feature>
<feature type="compositionally biased region" description="Basic and acidic residues" evidence="2">
    <location>
        <begin position="1474"/>
        <end position="1509"/>
    </location>
</feature>
<evidence type="ECO:0000313" key="6">
    <source>
        <dbReference type="Proteomes" id="UP001295684"/>
    </source>
</evidence>
<dbReference type="PANTHER" id="PTHR45703:SF36">
    <property type="entry name" value="DYNEIN HEAVY CHAIN, CYTOPLASMIC"/>
    <property type="match status" value="1"/>
</dbReference>
<proteinExistence type="predicted"/>
<organism evidence="5 6">
    <name type="scientific">Euplotes crassus</name>
    <dbReference type="NCBI Taxonomy" id="5936"/>
    <lineage>
        <taxon>Eukaryota</taxon>
        <taxon>Sar</taxon>
        <taxon>Alveolata</taxon>
        <taxon>Ciliophora</taxon>
        <taxon>Intramacronucleata</taxon>
        <taxon>Spirotrichea</taxon>
        <taxon>Hypotrichia</taxon>
        <taxon>Euplotida</taxon>
        <taxon>Euplotidae</taxon>
        <taxon>Moneuplotes</taxon>
    </lineage>
</organism>
<evidence type="ECO:0008006" key="7">
    <source>
        <dbReference type="Google" id="ProtNLM"/>
    </source>
</evidence>
<dbReference type="Gene3D" id="3.40.50.300">
    <property type="entry name" value="P-loop containing nucleotide triphosphate hydrolases"/>
    <property type="match status" value="3"/>
</dbReference>
<feature type="compositionally biased region" description="Acidic residues" evidence="2">
    <location>
        <begin position="1462"/>
        <end position="1473"/>
    </location>
</feature>
<dbReference type="PANTHER" id="PTHR45703">
    <property type="entry name" value="DYNEIN HEAVY CHAIN"/>
    <property type="match status" value="1"/>
</dbReference>
<feature type="compositionally biased region" description="Basic and acidic residues" evidence="2">
    <location>
        <begin position="4690"/>
        <end position="4705"/>
    </location>
</feature>
<dbReference type="Gene3D" id="1.20.140.100">
    <property type="entry name" value="Dynein heavy chain, N-terminal domain 2"/>
    <property type="match status" value="1"/>
</dbReference>
<evidence type="ECO:0000259" key="4">
    <source>
        <dbReference type="Pfam" id="PF17852"/>
    </source>
</evidence>
<dbReference type="GO" id="GO:0007018">
    <property type="term" value="P:microtubule-based movement"/>
    <property type="evidence" value="ECO:0007669"/>
    <property type="project" value="InterPro"/>
</dbReference>
<dbReference type="Gene3D" id="3.20.180.20">
    <property type="entry name" value="Dynein heavy chain, N-terminal domain 2"/>
    <property type="match status" value="1"/>
</dbReference>
<feature type="compositionally biased region" description="Basic and acidic residues" evidence="2">
    <location>
        <begin position="175"/>
        <end position="195"/>
    </location>
</feature>
<feature type="compositionally biased region" description="Polar residues" evidence="2">
    <location>
        <begin position="1414"/>
        <end position="1448"/>
    </location>
</feature>
<feature type="compositionally biased region" description="Basic and acidic residues" evidence="2">
    <location>
        <begin position="4594"/>
        <end position="4609"/>
    </location>
</feature>
<feature type="domain" description="Dynein heavy chain AAA 5 extension" evidence="4">
    <location>
        <begin position="2409"/>
        <end position="2541"/>
    </location>
</feature>
<evidence type="ECO:0000256" key="2">
    <source>
        <dbReference type="SAM" id="MobiDB-lite"/>
    </source>
</evidence>
<evidence type="ECO:0000313" key="5">
    <source>
        <dbReference type="EMBL" id="CAI2360503.1"/>
    </source>
</evidence>
<sequence length="4705" mass="545658">MFKILFNFLFNNVTASRKRKKHCTQSSQPGQNVRKKSNRPGVQLPPLNMRNVNMNEQFNNTNIGQMSSSTKYSKYSSRVKRGRGNNKISVFQNRMKKVIVSVDKRKKFNNTMAPTSLGIQSIVIGPGFHEDEEEKNRPNQPAPFLTQGGMDLNQSHHPRTAKLEPIQPSHQPNSDLRRVPISESKNEEISDRDINDLFQSKKARDLSTSSQRKENADMLMSENSEIQERYDNKTTQNLCDLMNQANMTGKIFIPVKKVTDQDIEYGKKLFKEEMNAPLNHEGTTVFSKQGLIMVGKGRGIPSDYISHDALVRDGMNKQIYANLPIFSKFALLKTFKQWKYSAQYKKYQRKREALCRNLVFSKPQFAQGYAMINHAINDIKDLRFLEIKKSTIFARKQQSLIEKTERVDILRSQVDLSKILYRIKMILKQLKDTILKDDTLLDEERRKWQELEILKKSKYEDHIVFTKARKRREQEGEKMKVSKTRHTMFDNLIAYVNRYVSSNLAQVLFENKKDFTEVLLDPTISPQFELSVCFDKKGKVNVTPTFEEHFASFTRLFNSVDRGILKNPTINEFYEFINEMYFLRGVNKKGQVDIFPWKEHVSRISKENLEIEYHKLDLDFEKWKPEEEKMFSNSKRKDSDEPKTLDFITRILSRVKHDISESREFVINFQETQEIHDFSEEWKRKINSISPEMNFYKETWEKIKVHEKIISRIPTYSNRRGTILIETLGFKNYLNELPKMVIDSIRYNVASTMEKDTRALKDDLYKVVETLEQTPSSINIYLEQINMCKYISFKMPEFTQKFQSIDNLNELCRQDNIKITVALQEDIERVKELYEKLPTKLAEAEEALKAKQVSIETIIHTSSDTLSKKIRAFQKKYIETYLQDRSRIDECHQTLEELFKRSKAIQEIKSKVILYKEFFNRKVELESSKNFEKLHELHIQTINLWKMILYWRKRREMCWTTPFLELDIDKIIRSIKKTTRYFEEKVSKYPLLKEKSKVLGQIVLNQAKETSTLINFLKNCKKPSLKGRHWGQIFSIIKAPHLKNSAKFTIINLREVHIENYMDEIGKVIGQADIEMKYETIISKIEKEWDHMKLKIIPYIPESETFVLSNIDVTFDKIEDNLTTLENILSSRNASHVKEKIEEWMKNLIIMRDNLEKWIEAQNNWMYLDPIFGSSEIQKALPQEYSKFLELQDSMNKIYFSAYVNPKAVYNLVVNNRIEIFNSLITYFTKIKKIVDDYLEDRRLKYPRFFFLTDCDFLEFIVRAGARQNLDKFIDKIFPGAASLLMSAVSQGNFQEGPTDEEFNKLGHLPVDTEDSKDNILGMISHQSDLLLFNRSVAYNTKPEVWLLKTEFCAHETIGKLIGNAVSSFPKQPLDEWIVDYPQQTILSTIHLIMTHEINEMLHEMRLARGTEEPTVSQSGMTDTLGINETSNLNTRSNHQLQDMSKATESVHPAHQNQEEGKIEEENEDEEDKESEHQEGEGESEKSEAEEAEGEGNKEEEKKKEESIVDKSQGPTPVVGRLTLLRKKEEEAKQKEILLKQQEERDQYVTDMFGCNFDITKLTEGVVNSKTLKVQPFKDEAMKALQEKSFQGLYLRLQFWINQIYKRLHTKKAGCGLKLDKTHVMIMKTIICFLSYMRDVVMDLRQKGIDDYESYDWQKQMRLTWNASEPACKVECGGWSSYQGNEYLGSKIRVPMTPLTNRYFVFCSAALREKSAVIFRTIPSQSRASEIFEEYASICTVGFHSLSLSDNPSTSQLKLCMKFLNAAALTNCWVNFEHLCRLNFTEFRAFVKELQMVQQQFIISELTNDSENSSEQDSILVQKQFEKAQDELEVPQNFPQDNKNIDINENDELPVPYSRGFGVNKVSFAIFASFKSQFILNESPQYKRYASASQSSFRVMGMVIPDYPVLLETLLSNEGFRENCSNLKAIIINFLKIFAENSEMKIIPTYREYWTICKLARGNALKYLDEDFVPLKLEFGEAQEKSKNTPNQHSKGGYALFERELKIKQAEIRKQIEVYAIKEALATWTSSRYKGEFLCKYMGMDGDPDEKFEFCITEAKENCGHHSNEDLVSNNDISFSKNEESKEEIKEEDLEEENKFIPDEDDIDEKRMDYLKILNNFMKEESNSHNMILKGKIISIVEALKHNKGIVVSGPRCTGKTSIIKGLGYLLKNSEINVDMRISILSPDVYNMEKLYGTAESGVMNPEISTNKDVKISSISKTVLEIATKGFELITETKDKGISSDEEEIEKHIEVSSQESQSEEAPESPKMLKTFLFESSAINPLWSDCLVNYINESSYMSNLFSSCVENDLKRFELKNDIQLSFPNGASARLPRDILMMFECDTIRDASPTFISSTMLVYTEENTLKWKELFSKEKAKVIKMLKKKPFVDFELYGHFEAAFKDFVVPFIGKLCETKLKTADFWRMKSLTVRLFKFLDGLLANMVQTERDLSKRDDPIFLPIKTKGESISLNLCLMSLVWTFGAILNQDMRRRFEDTFLQYRRKFDLNLSGSLTSGGLGLSKNTKVSLFEMYFDLERLQWDLVAERIGTRVSEGYQSKNNQIIIPSLEMSQGMLLFDILMTNRNYNIQIEGKSACQKTTVLTNISHKLKREYRSIWIPMTISNTIEKSRKVYEQFYKTSENRFIMTPIDSLKPLFIIDDLHLEDNTNSSFSEFFRMWDIYGGYYHLENGHFANFEELRFMCSVNPSARKNKNKVSRLSYYINTIYFDELDNDRFRIFIQNWLTNRSWNTSKLVNKFYILITNSLMSIKEKMQKEEEFSCTQDLKIYNFHNFVKFLYNFSNFTLMINDDATVDEKEEMVVAQILAFELASTFADRIMFPSIKNNFLLKIQEICKHNFLIPSISPNKIKSYVYGNFHELHKQQSSFVYKKYSKDEFKSMSKDLCKGLKLDTEKSCGYLQAYLESPGILRQVYKIARLLVTRSKGKNFQNGNLNSPSDKIYKKYEPSSRYKSSIVKDSHLFLVGAPRVCGRELLQLATLIHPNMYLFEPEVMMSSDFVGFKNSLREAMLLAVSSDKDVVFFYDTNHLDDPIYVDYIYNYISLFDRDSIEMFDKEFCDQLINAEREYMKARLQQFPSSKNLNPLEPLSKGPSGKSKGIYTYESEKSRDLSDNELYTLSISKLGCQFHIVINASSIKDYKEINKYSSLESKMTVMFLEDIVNEDSHLFTTDDIETTNKTNFNMFDLSYDSFTRMQLQNPIPQGVQEGYQDTEVEIDRKNKQLAKIMIDMKSKIHNSILDFYKVVIIEDPDEEVAPGIPSTVIPSSDMKLEMISGLINKNIKVSPYLDVPMSVNYNSKFVILHEMIKFMHDFMSTSLMMRNNYYESLVEKSNDLSEFYESTVVRKKDLHSKNHTVTVQLLDLQDQISRIDSQLDDIRVSINTNIEKKKQQAELEKEVEKVLREKDRRIKKIVHVIEQTTGADYEFVLKNTKYGSSEDFLIKTFGKIINEDAIGFRNRQELEILFSNSAHLCKILLSKKDRDQPEQVFSALKEFVIKHSAPDFSSRPLMKNLFRYLLEIYRKMNLKNSMGSTLQKIEDIKAQTAEAEISIDKREAETLAQKEALTKELTNCKALLNDLSGVISSTEISNVRSAQIISSITTISSTAANKLDHTRSRIRTILGDTILLSYSVIYLGIFSMRKKIEFRKILKETLNSFKIPSSPEWSSEDPEVHCKIFKEICEDNGVHKMMNTTMFDDIGNMRSCFVNLNSNSSEEEGIDSEKLFSMNPVFCESLFCLIFSPTTPVCFDSSGLLSEFIKKVFSGGSYGYDLQEVRSPKDENKLAEMKNPNDSQISVSQVGTEHTPKEDIICLHDANLTVPEGSSPKYIKSLKSHWNPLMHKLGCYNIANLKDVKAQINKKISIMDSGLSVFQTNLFVNNFKFTLGDEYEAKCTPIMVEPDCFKVVKKSKDKADQANVISQVNYWIAVKGCFLKHYSEPIDDEDGKAVNSYEHFIHLQNRLIPKLKDELEAYQTNFENIFCLARSLHDMSTFVQLKNNIKNIKETQANLDKALREYQRIIEADPLLNSYSKYICCMYRAMTTLCKLTDEPVYTWKMFLKIVDSIVTKKKREQSKKEKEEADEGESENEKSNKHIEVYKEKIRLIGKKQELSFDFLYSEILPSIYSVICAGYSPENVSLMNLLFSLEIGNQRGSLDRAELEFFLEAILKFENYKDWRKPGTTFVRITSKINKAEYMRLKINITRLYPKHRALFDQIDDNVATYKDIMNILFKDEGDRQTLMEDINLRFLCPDDEFRSKVCQLVYEELLAIFDFNEDPVKLSSFIKTASWQYPVAMRASESINIVNTICSIASFYGVGLEVIRTDIVNQILTNQNYRANQAIKANLVEERPLDVQAKLLSKNTDEDHFEKPVILETKPPQSFSMKYKTNENETEDETKMKGIDATLDIIERCATSGTWVLISTPEFPSFWRRMCSRLEGLQIVNSFRIFIDLQSIDYFTVPPSFLCDYSVRFILTEGNNEDMEGFNDVWANILNGDIINNSENISEHPSLAVNNKKFIEKKVDISANNQMMGDISVINTQEGANRIANVIVPNDLSKEEGEIFLEITSALNPEQKALVKERKYLEVSKEETKHRETKHKSEMINIEENNDLLEKADNSEMPSAIGLEESKEESAPPSKQEESQSHAEQDEGKSDNIDSKAISIALDQPNSNQKVDDPAVIESKPDSPLKEEKSRESL</sequence>
<comment type="caution">
    <text evidence="5">The sequence shown here is derived from an EMBL/GenBank/DDBJ whole genome shotgun (WGS) entry which is preliminary data.</text>
</comment>
<feature type="region of interest" description="Disordered" evidence="2">
    <location>
        <begin position="130"/>
        <end position="217"/>
    </location>
</feature>
<dbReference type="Pfam" id="PF12775">
    <property type="entry name" value="AAA_7"/>
    <property type="match status" value="1"/>
</dbReference>
<dbReference type="Pfam" id="PF17852">
    <property type="entry name" value="Dynein_AAA_lid"/>
    <property type="match status" value="1"/>
</dbReference>
<dbReference type="InterPro" id="IPR013602">
    <property type="entry name" value="Dynein_heavy_linker"/>
</dbReference>